<feature type="transmembrane region" description="Helical" evidence="1">
    <location>
        <begin position="6"/>
        <end position="24"/>
    </location>
</feature>
<dbReference type="Proteomes" id="UP000199448">
    <property type="component" value="Unassembled WGS sequence"/>
</dbReference>
<organism evidence="3 4">
    <name type="scientific">Salinimicrobium catena</name>
    <dbReference type="NCBI Taxonomy" id="390640"/>
    <lineage>
        <taxon>Bacteria</taxon>
        <taxon>Pseudomonadati</taxon>
        <taxon>Bacteroidota</taxon>
        <taxon>Flavobacteriia</taxon>
        <taxon>Flavobacteriales</taxon>
        <taxon>Flavobacteriaceae</taxon>
        <taxon>Salinimicrobium</taxon>
    </lineage>
</organism>
<dbReference type="EMBL" id="FNUG01000002">
    <property type="protein sequence ID" value="SEE81165.1"/>
    <property type="molecule type" value="Genomic_DNA"/>
</dbReference>
<evidence type="ECO:0000259" key="2">
    <source>
        <dbReference type="Pfam" id="PF07584"/>
    </source>
</evidence>
<dbReference type="PANTHER" id="PTHR37464">
    <property type="entry name" value="BLL2463 PROTEIN"/>
    <property type="match status" value="1"/>
</dbReference>
<evidence type="ECO:0000313" key="4">
    <source>
        <dbReference type="Proteomes" id="UP000199448"/>
    </source>
</evidence>
<dbReference type="PANTHER" id="PTHR37464:SF1">
    <property type="entry name" value="BLL2463 PROTEIN"/>
    <property type="match status" value="1"/>
</dbReference>
<accession>A0A1H5LVP2</accession>
<dbReference type="AlphaFoldDB" id="A0A1H5LVP2"/>
<feature type="domain" description="Aerotolerance regulator N-terminal" evidence="2">
    <location>
        <begin position="1"/>
        <end position="76"/>
    </location>
</feature>
<feature type="transmembrane region" description="Helical" evidence="1">
    <location>
        <begin position="619"/>
        <end position="641"/>
    </location>
</feature>
<dbReference type="InterPro" id="IPR024163">
    <property type="entry name" value="Aerotolerance_reg_N"/>
</dbReference>
<protein>
    <submittedName>
        <fullName evidence="3">N-terminal double-transmembrane domain-containing protein</fullName>
    </submittedName>
</protein>
<name>A0A1H5LVP2_9FLAO</name>
<dbReference type="NCBIfam" id="TIGR02226">
    <property type="entry name" value="two_anch"/>
    <property type="match status" value="1"/>
</dbReference>
<keyword evidence="1" id="KW-1133">Transmembrane helix</keyword>
<sequence length="642" mass="72522">MYFRNPELLYALFLLVIPVLVHLFQLRRFRIEKFTNVKFLKKAVQQTRKSSTIKKWLILFTRLLLLASLIIAFAQPYFGSSAAESESQETVIYLDNSYSMQARGKNGVLLKQGIQQLLENLPQEGEISFFTNSEQFKDISATSLRKKLQEITYSPEQLSWKTISLKAEALLAENGSSAKNFIAISDFQQKAQDDSLSALPSARTFLVPAKPENLNNVAVDSAFVSEKSPDQLTLKVLLKASGKAPEGLPVSLYNGSNLLSRKTANFDEELAAEVDFSIPSGPVENGRISIEDNGLEFDNQLFFSINEPSAIKVVVIGDKNSDFLSRIFTAPEFNLQVFPEENVNYNELSLANLVILNEVRNIPPSLNNQLVQLHGENVFLVVIPSGQADLQSYNSFFREFGLQGFSNIVQQERLITDISFSHPVYASVFDEKVQNFQYPKVQSYFAINRSPGAVLSFETGQPFLIEKDHIFVFSAPINGQNSNFKASPLIVPTFYNIGNLTISLPQLYFSLNEDQKISLQAQLGKDEILKLASPDYSFIPRQQSFQNKVELFLENDPPQPGHYEVLRDTAVLRTLAFNAGRSESQMRYREIKPSKDLLMQQNVPDVFEEIKATGETAALWKWFVIFALILLLTEMLILKFFK</sequence>
<feature type="transmembrane region" description="Helical" evidence="1">
    <location>
        <begin position="56"/>
        <end position="78"/>
    </location>
</feature>
<proteinExistence type="predicted"/>
<gene>
    <name evidence="3" type="ORF">SAMN04488034_102444</name>
</gene>
<dbReference type="RefSeq" id="WP_093112756.1">
    <property type="nucleotide sequence ID" value="NZ_FNGG01000002.1"/>
</dbReference>
<dbReference type="Pfam" id="PF07584">
    <property type="entry name" value="BatA"/>
    <property type="match status" value="1"/>
</dbReference>
<dbReference type="STRING" id="390640.SAMN04488034_102444"/>
<dbReference type="OrthoDB" id="9810200at2"/>
<evidence type="ECO:0000256" key="1">
    <source>
        <dbReference type="SAM" id="Phobius"/>
    </source>
</evidence>
<reference evidence="3 4" key="1">
    <citation type="submission" date="2016-10" db="EMBL/GenBank/DDBJ databases">
        <authorList>
            <person name="de Groot N.N."/>
        </authorList>
    </citation>
    <scope>NUCLEOTIDE SEQUENCE [LARGE SCALE GENOMIC DNA]</scope>
    <source>
        <strain evidence="3 4">DSM 23553</strain>
    </source>
</reference>
<keyword evidence="1 3" id="KW-0812">Transmembrane</keyword>
<dbReference type="InterPro" id="IPR011933">
    <property type="entry name" value="Double_TM_dom"/>
</dbReference>
<keyword evidence="4" id="KW-1185">Reference proteome</keyword>
<evidence type="ECO:0000313" key="3">
    <source>
        <dbReference type="EMBL" id="SEE81165.1"/>
    </source>
</evidence>
<keyword evidence="1" id="KW-0472">Membrane</keyword>